<dbReference type="EMBL" id="CABO01000033">
    <property type="protein sequence ID" value="CBI02269.1"/>
    <property type="molecule type" value="Genomic_DNA"/>
</dbReference>
<sequence>MRILSAVAQIRFQAMKPYGGASEALNVTEDDTPMSGTLATSVTTEMEALKHFGTKFQLISSRASFVCAGVRPAWRLHYDLAYGNIHFDMLQYIAQAPHSSFDALTYMRPAAPPPIPKRSQRFDGTMESYLVTAMSLQKYGDVTGKPVLLQMMAQIAANVAMKISPKSKLVSPEKVLGCGGSDAQWQYEVRMPLGYIIERIVQSTARSSTSSTHARSQWRNPAPPRKRRFSASIMHS</sequence>
<evidence type="ECO:0000256" key="1">
    <source>
        <dbReference type="SAM" id="MobiDB-lite"/>
    </source>
</evidence>
<feature type="region of interest" description="Disordered" evidence="1">
    <location>
        <begin position="206"/>
        <end position="236"/>
    </location>
</feature>
<organism evidence="2">
    <name type="scientific">mine drainage metagenome</name>
    <dbReference type="NCBI Taxonomy" id="410659"/>
    <lineage>
        <taxon>unclassified sequences</taxon>
        <taxon>metagenomes</taxon>
        <taxon>ecological metagenomes</taxon>
    </lineage>
</organism>
<proteinExistence type="predicted"/>
<comment type="caution">
    <text evidence="2">The sequence shown here is derived from an EMBL/GenBank/DDBJ whole genome shotgun (WGS) entry which is preliminary data.</text>
</comment>
<dbReference type="Gene3D" id="3.40.1000.10">
    <property type="entry name" value="Mog1/PsbP, alpha/beta/alpha sandwich"/>
    <property type="match status" value="1"/>
</dbReference>
<accession>E6Q508</accession>
<feature type="compositionally biased region" description="Low complexity" evidence="1">
    <location>
        <begin position="206"/>
        <end position="215"/>
    </location>
</feature>
<reference evidence="2" key="1">
    <citation type="submission" date="2009-10" db="EMBL/GenBank/DDBJ databases">
        <title>Diversity of trophic interactions inside an arsenic-rich microbial ecosystem.</title>
        <authorList>
            <person name="Bertin P.N."/>
            <person name="Heinrich-Salmeron A."/>
            <person name="Pelletier E."/>
            <person name="Goulhen-Chollet F."/>
            <person name="Arsene-Ploetze F."/>
            <person name="Gallien S."/>
            <person name="Calteau A."/>
            <person name="Vallenet D."/>
            <person name="Casiot C."/>
            <person name="Chane-Woon-Ming B."/>
            <person name="Giloteaux L."/>
            <person name="Barakat M."/>
            <person name="Bonnefoy V."/>
            <person name="Bruneel O."/>
            <person name="Chandler M."/>
            <person name="Cleiss J."/>
            <person name="Duran R."/>
            <person name="Elbaz-Poulichet F."/>
            <person name="Fonknechten N."/>
            <person name="Lauga B."/>
            <person name="Mornico D."/>
            <person name="Ortet P."/>
            <person name="Schaeffer C."/>
            <person name="Siguier P."/>
            <person name="Alexander Thil Smith A."/>
            <person name="Van Dorsselaer A."/>
            <person name="Weissenbach J."/>
            <person name="Medigue C."/>
            <person name="Le Paslier D."/>
        </authorList>
    </citation>
    <scope>NUCLEOTIDE SEQUENCE</scope>
</reference>
<evidence type="ECO:0000313" key="2">
    <source>
        <dbReference type="EMBL" id="CBI02269.1"/>
    </source>
</evidence>
<protein>
    <submittedName>
        <fullName evidence="2">Uncharacterized protein</fullName>
    </submittedName>
</protein>
<gene>
    <name evidence="2" type="ORF">CARN4_2346</name>
</gene>
<dbReference type="AlphaFoldDB" id="E6Q508"/>
<name>E6Q508_9ZZZZ</name>